<proteinExistence type="predicted"/>
<feature type="domain" description="MYND-type" evidence="5">
    <location>
        <begin position="314"/>
        <end position="356"/>
    </location>
</feature>
<keyword evidence="2 4" id="KW-0863">Zinc-finger</keyword>
<dbReference type="STRING" id="92696.A0A4R0R6U4"/>
<dbReference type="EMBL" id="RWJN01000308">
    <property type="protein sequence ID" value="TCD63310.1"/>
    <property type="molecule type" value="Genomic_DNA"/>
</dbReference>
<protein>
    <recommendedName>
        <fullName evidence="5">MYND-type domain-containing protein</fullName>
    </recommendedName>
</protein>
<evidence type="ECO:0000259" key="5">
    <source>
        <dbReference type="PROSITE" id="PS50865"/>
    </source>
</evidence>
<name>A0A4R0R6U4_9APHY</name>
<evidence type="ECO:0000313" key="6">
    <source>
        <dbReference type="EMBL" id="TCD63310.1"/>
    </source>
</evidence>
<evidence type="ECO:0000256" key="4">
    <source>
        <dbReference type="PROSITE-ProRule" id="PRU00134"/>
    </source>
</evidence>
<dbReference type="InterPro" id="IPR002893">
    <property type="entry name" value="Znf_MYND"/>
</dbReference>
<evidence type="ECO:0000256" key="1">
    <source>
        <dbReference type="ARBA" id="ARBA00022723"/>
    </source>
</evidence>
<dbReference type="Proteomes" id="UP000292702">
    <property type="component" value="Unassembled WGS sequence"/>
</dbReference>
<dbReference type="GO" id="GO:0008270">
    <property type="term" value="F:zinc ion binding"/>
    <property type="evidence" value="ECO:0007669"/>
    <property type="project" value="UniProtKB-KW"/>
</dbReference>
<evidence type="ECO:0000256" key="3">
    <source>
        <dbReference type="ARBA" id="ARBA00022833"/>
    </source>
</evidence>
<gene>
    <name evidence="6" type="ORF">EIP91_005691</name>
</gene>
<comment type="caution">
    <text evidence="6">The sequence shown here is derived from an EMBL/GenBank/DDBJ whole genome shotgun (WGS) entry which is preliminary data.</text>
</comment>
<keyword evidence="7" id="KW-1185">Reference proteome</keyword>
<dbReference type="SUPFAM" id="SSF144232">
    <property type="entry name" value="HIT/MYND zinc finger-like"/>
    <property type="match status" value="1"/>
</dbReference>
<dbReference type="PROSITE" id="PS01360">
    <property type="entry name" value="ZF_MYND_1"/>
    <property type="match status" value="1"/>
</dbReference>
<evidence type="ECO:0000256" key="2">
    <source>
        <dbReference type="ARBA" id="ARBA00022771"/>
    </source>
</evidence>
<keyword evidence="1" id="KW-0479">Metal-binding</keyword>
<evidence type="ECO:0000313" key="7">
    <source>
        <dbReference type="Proteomes" id="UP000292702"/>
    </source>
</evidence>
<dbReference type="AlphaFoldDB" id="A0A4R0R6U4"/>
<sequence length="360" mass="40240">MGGGTLPPFPSLAAVKADIPLLNGLMKEYDETERMISADRTGATPEPLLMYSRLQNLYLFSMLCVTTDVPYAIIREVSAALKLFLLLVEYKSLIPVIKEVGFYGVPIDDLGVHRLRSIARSRMVELWLRDDVNATAGALKVIGQMVEEHKRELISKGSPHVQKPWRDQLPVYAQLADVLVFGNEFNKRTRYLLEQLLECARDQSATNFESTKELREDVVLSCRIHMSLVLSQLCGAENEAKAKQHTSWVVSQVRDRPYMREMLSGYVLREELPVEHPVATALGPAWFANASSSRSPETRSWWMPSGSGSSSSACAQCGAQKGSVGEELLRCSRCKDAYYCSKDCQKVAWKSHKSICRSAS</sequence>
<organism evidence="6 7">
    <name type="scientific">Steccherinum ochraceum</name>
    <dbReference type="NCBI Taxonomy" id="92696"/>
    <lineage>
        <taxon>Eukaryota</taxon>
        <taxon>Fungi</taxon>
        <taxon>Dikarya</taxon>
        <taxon>Basidiomycota</taxon>
        <taxon>Agaricomycotina</taxon>
        <taxon>Agaricomycetes</taxon>
        <taxon>Polyporales</taxon>
        <taxon>Steccherinaceae</taxon>
        <taxon>Steccherinum</taxon>
    </lineage>
</organism>
<dbReference type="PROSITE" id="PS50865">
    <property type="entry name" value="ZF_MYND_2"/>
    <property type="match status" value="1"/>
</dbReference>
<dbReference type="Pfam" id="PF01753">
    <property type="entry name" value="zf-MYND"/>
    <property type="match status" value="1"/>
</dbReference>
<keyword evidence="3" id="KW-0862">Zinc</keyword>
<reference evidence="6 7" key="1">
    <citation type="submission" date="2018-11" db="EMBL/GenBank/DDBJ databases">
        <title>Genome assembly of Steccherinum ochraceum LE-BIN_3174, the white-rot fungus of the Steccherinaceae family (The Residual Polyporoid clade, Polyporales, Basidiomycota).</title>
        <authorList>
            <person name="Fedorova T.V."/>
            <person name="Glazunova O.A."/>
            <person name="Landesman E.O."/>
            <person name="Moiseenko K.V."/>
            <person name="Psurtseva N.V."/>
            <person name="Savinova O.S."/>
            <person name="Shakhova N.V."/>
            <person name="Tyazhelova T.V."/>
            <person name="Vasina D.V."/>
        </authorList>
    </citation>
    <scope>NUCLEOTIDE SEQUENCE [LARGE SCALE GENOMIC DNA]</scope>
    <source>
        <strain evidence="6 7">LE-BIN_3174</strain>
    </source>
</reference>
<accession>A0A4R0R6U4</accession>
<dbReference type="OrthoDB" id="432970at2759"/>
<dbReference type="Gene3D" id="6.10.140.2220">
    <property type="match status" value="1"/>
</dbReference>